<protein>
    <recommendedName>
        <fullName evidence="3">Transposase</fullName>
    </recommendedName>
</protein>
<evidence type="ECO:0000313" key="2">
    <source>
        <dbReference type="Proteomes" id="UP001316087"/>
    </source>
</evidence>
<accession>A0ABS9UDF2</accession>
<sequence length="68" mass="8058">MLETMAGMTKKVDGCDFSPFMILRNQWQAVVLKLFRKGITEQKKKRIQPRLQKAFSQNRKDFYVHAPK</sequence>
<evidence type="ECO:0008006" key="3">
    <source>
        <dbReference type="Google" id="ProtNLM"/>
    </source>
</evidence>
<dbReference type="EMBL" id="JAKZFC010000003">
    <property type="protein sequence ID" value="MCH7322366.1"/>
    <property type="molecule type" value="Genomic_DNA"/>
</dbReference>
<dbReference type="Proteomes" id="UP001316087">
    <property type="component" value="Unassembled WGS sequence"/>
</dbReference>
<organism evidence="1 2">
    <name type="scientific">Solibacillus palustris</name>
    <dbReference type="NCBI Taxonomy" id="2908203"/>
    <lineage>
        <taxon>Bacteria</taxon>
        <taxon>Bacillati</taxon>
        <taxon>Bacillota</taxon>
        <taxon>Bacilli</taxon>
        <taxon>Bacillales</taxon>
        <taxon>Caryophanaceae</taxon>
        <taxon>Solibacillus</taxon>
    </lineage>
</organism>
<dbReference type="RefSeq" id="WP_241369425.1">
    <property type="nucleotide sequence ID" value="NZ_JAKZFC010000003.1"/>
</dbReference>
<proteinExistence type="predicted"/>
<reference evidence="1 2" key="1">
    <citation type="submission" date="2022-03" db="EMBL/GenBank/DDBJ databases">
        <authorList>
            <person name="Jo J.-H."/>
            <person name="Im W.-T."/>
        </authorList>
    </citation>
    <scope>NUCLEOTIDE SEQUENCE [LARGE SCALE GENOMIC DNA]</scope>
    <source>
        <strain evidence="1 2">MA9</strain>
    </source>
</reference>
<evidence type="ECO:0000313" key="1">
    <source>
        <dbReference type="EMBL" id="MCH7322366.1"/>
    </source>
</evidence>
<gene>
    <name evidence="1" type="ORF">LZ480_10730</name>
</gene>
<name>A0ABS9UDF2_9BACL</name>
<keyword evidence="2" id="KW-1185">Reference proteome</keyword>
<comment type="caution">
    <text evidence="1">The sequence shown here is derived from an EMBL/GenBank/DDBJ whole genome shotgun (WGS) entry which is preliminary data.</text>
</comment>